<reference evidence="6" key="1">
    <citation type="submission" date="2021-01" db="EMBL/GenBank/DDBJ databases">
        <title>Genome public.</title>
        <authorList>
            <person name="Liu C."/>
            <person name="Sun Q."/>
        </authorList>
    </citation>
    <scope>NUCLEOTIDE SEQUENCE</scope>
    <source>
        <strain evidence="6">YIM B02565</strain>
    </source>
</reference>
<dbReference type="RefSeq" id="WP_202767079.1">
    <property type="nucleotide sequence ID" value="NZ_JAESWA010000022.1"/>
</dbReference>
<evidence type="ECO:0000313" key="7">
    <source>
        <dbReference type="Proteomes" id="UP000623681"/>
    </source>
</evidence>
<accession>A0A937K3J3</accession>
<evidence type="ECO:0000256" key="3">
    <source>
        <dbReference type="ARBA" id="ARBA00023125"/>
    </source>
</evidence>
<dbReference type="Proteomes" id="UP000623681">
    <property type="component" value="Unassembled WGS sequence"/>
</dbReference>
<dbReference type="Gene3D" id="3.20.80.10">
    <property type="entry name" value="Regulatory factor, effector binding domain"/>
    <property type="match status" value="1"/>
</dbReference>
<dbReference type="InterPro" id="IPR047057">
    <property type="entry name" value="MerR_fam"/>
</dbReference>
<dbReference type="Gene3D" id="1.10.1660.10">
    <property type="match status" value="1"/>
</dbReference>
<evidence type="ECO:0000256" key="1">
    <source>
        <dbReference type="ARBA" id="ARBA00022491"/>
    </source>
</evidence>
<dbReference type="SMART" id="SM00422">
    <property type="entry name" value="HTH_MERR"/>
    <property type="match status" value="1"/>
</dbReference>
<dbReference type="PROSITE" id="PS00552">
    <property type="entry name" value="HTH_MERR_1"/>
    <property type="match status" value="1"/>
</dbReference>
<protein>
    <submittedName>
        <fullName evidence="6">MerR family transcriptional regulator</fullName>
    </submittedName>
</protein>
<dbReference type="PANTHER" id="PTHR30204">
    <property type="entry name" value="REDOX-CYCLING DRUG-SENSING TRANSCRIPTIONAL ACTIVATOR SOXR"/>
    <property type="match status" value="1"/>
</dbReference>
<dbReference type="SMART" id="SM00871">
    <property type="entry name" value="AraC_E_bind"/>
    <property type="match status" value="1"/>
</dbReference>
<gene>
    <name evidence="6" type="ORF">JK634_07740</name>
</gene>
<dbReference type="Pfam" id="PF06445">
    <property type="entry name" value="GyrI-like"/>
    <property type="match status" value="1"/>
</dbReference>
<evidence type="ECO:0000256" key="2">
    <source>
        <dbReference type="ARBA" id="ARBA00023015"/>
    </source>
</evidence>
<sequence>MYKIGEFSKITSLTVKTLRYYDEQNILKPSYRNEENDYRFYSEEDFKKAELIMLLRKFEFSISEIKDLLINYENTSDLSYFLEEKKKMIEKRIEEEKNLLKKIDLYIKPENREVFMNYTIKTKDIEPILVASIRYKGKYKDVGKYIGKLYKIVKGNANGAPFNCYYDSEYKEEADIELCLPTSKVVSNNDINSRQLPKIKALFTTHIGDYENLNMAYKALLDYAKENKLKCLTPSREIYVKGPGMIFKGNPNKYITEIIIPIEEEE</sequence>
<keyword evidence="3" id="KW-0238">DNA-binding</keyword>
<feature type="domain" description="HTH merR-type" evidence="5">
    <location>
        <begin position="1"/>
        <end position="71"/>
    </location>
</feature>
<evidence type="ECO:0000313" key="6">
    <source>
        <dbReference type="EMBL" id="MBL4931692.1"/>
    </source>
</evidence>
<dbReference type="InterPro" id="IPR010499">
    <property type="entry name" value="AraC_E-bd"/>
</dbReference>
<evidence type="ECO:0000259" key="5">
    <source>
        <dbReference type="PROSITE" id="PS50937"/>
    </source>
</evidence>
<keyword evidence="1" id="KW-0678">Repressor</keyword>
<evidence type="ECO:0000256" key="4">
    <source>
        <dbReference type="ARBA" id="ARBA00023163"/>
    </source>
</evidence>
<dbReference type="EMBL" id="JAESWA010000022">
    <property type="protein sequence ID" value="MBL4931692.1"/>
    <property type="molecule type" value="Genomic_DNA"/>
</dbReference>
<dbReference type="CDD" id="cd01106">
    <property type="entry name" value="HTH_TipAL-Mta"/>
    <property type="match status" value="1"/>
</dbReference>
<organism evidence="6 7">
    <name type="scientific">Clostridium paridis</name>
    <dbReference type="NCBI Taxonomy" id="2803863"/>
    <lineage>
        <taxon>Bacteria</taxon>
        <taxon>Bacillati</taxon>
        <taxon>Bacillota</taxon>
        <taxon>Clostridia</taxon>
        <taxon>Eubacteriales</taxon>
        <taxon>Clostridiaceae</taxon>
        <taxon>Clostridium</taxon>
    </lineage>
</organism>
<comment type="caution">
    <text evidence="6">The sequence shown here is derived from an EMBL/GenBank/DDBJ whole genome shotgun (WGS) entry which is preliminary data.</text>
</comment>
<dbReference type="PANTHER" id="PTHR30204:SF69">
    <property type="entry name" value="MERR-FAMILY TRANSCRIPTIONAL REGULATOR"/>
    <property type="match status" value="1"/>
</dbReference>
<dbReference type="PROSITE" id="PS50937">
    <property type="entry name" value="HTH_MERR_2"/>
    <property type="match status" value="1"/>
</dbReference>
<dbReference type="SUPFAM" id="SSF46955">
    <property type="entry name" value="Putative DNA-binding domain"/>
    <property type="match status" value="1"/>
</dbReference>
<dbReference type="GO" id="GO:0003700">
    <property type="term" value="F:DNA-binding transcription factor activity"/>
    <property type="evidence" value="ECO:0007669"/>
    <property type="project" value="InterPro"/>
</dbReference>
<proteinExistence type="predicted"/>
<keyword evidence="7" id="KW-1185">Reference proteome</keyword>
<dbReference type="SUPFAM" id="SSF55136">
    <property type="entry name" value="Probable bacterial effector-binding domain"/>
    <property type="match status" value="1"/>
</dbReference>
<dbReference type="InterPro" id="IPR000551">
    <property type="entry name" value="MerR-type_HTH_dom"/>
</dbReference>
<dbReference type="InterPro" id="IPR011256">
    <property type="entry name" value="Reg_factor_effector_dom_sf"/>
</dbReference>
<dbReference type="InterPro" id="IPR029442">
    <property type="entry name" value="GyrI-like"/>
</dbReference>
<dbReference type="GO" id="GO:0003677">
    <property type="term" value="F:DNA binding"/>
    <property type="evidence" value="ECO:0007669"/>
    <property type="project" value="UniProtKB-KW"/>
</dbReference>
<name>A0A937K3J3_9CLOT</name>
<dbReference type="Pfam" id="PF13411">
    <property type="entry name" value="MerR_1"/>
    <property type="match status" value="1"/>
</dbReference>
<dbReference type="AlphaFoldDB" id="A0A937K3J3"/>
<dbReference type="InterPro" id="IPR009061">
    <property type="entry name" value="DNA-bd_dom_put_sf"/>
</dbReference>
<keyword evidence="2" id="KW-0805">Transcription regulation</keyword>
<keyword evidence="4" id="KW-0804">Transcription</keyword>